<dbReference type="InterPro" id="IPR050462">
    <property type="entry name" value="Retroviral_Gag-Pol_poly"/>
</dbReference>
<name>A0A3M0J1G4_HIRRU</name>
<organism evidence="2 3">
    <name type="scientific">Hirundo rustica rustica</name>
    <dbReference type="NCBI Taxonomy" id="333673"/>
    <lineage>
        <taxon>Eukaryota</taxon>
        <taxon>Metazoa</taxon>
        <taxon>Chordata</taxon>
        <taxon>Craniata</taxon>
        <taxon>Vertebrata</taxon>
        <taxon>Euteleostomi</taxon>
        <taxon>Archelosauria</taxon>
        <taxon>Archosauria</taxon>
        <taxon>Dinosauria</taxon>
        <taxon>Saurischia</taxon>
        <taxon>Theropoda</taxon>
        <taxon>Coelurosauria</taxon>
        <taxon>Aves</taxon>
        <taxon>Neognathae</taxon>
        <taxon>Neoaves</taxon>
        <taxon>Telluraves</taxon>
        <taxon>Australaves</taxon>
        <taxon>Passeriformes</taxon>
        <taxon>Sylvioidea</taxon>
        <taxon>Hirundinidae</taxon>
        <taxon>Hirundo</taxon>
    </lineage>
</organism>
<keyword evidence="3" id="KW-1185">Reference proteome</keyword>
<dbReference type="OrthoDB" id="9049599at2759"/>
<proteinExistence type="predicted"/>
<dbReference type="Pfam" id="PF02093">
    <property type="entry name" value="Gag_p30"/>
    <property type="match status" value="1"/>
</dbReference>
<dbReference type="PANTHER" id="PTHR33166">
    <property type="entry name" value="GAG_P30 DOMAIN-CONTAINING PROTEIN"/>
    <property type="match status" value="1"/>
</dbReference>
<evidence type="ECO:0000259" key="1">
    <source>
        <dbReference type="Pfam" id="PF02093"/>
    </source>
</evidence>
<evidence type="ECO:0000313" key="3">
    <source>
        <dbReference type="Proteomes" id="UP000269221"/>
    </source>
</evidence>
<protein>
    <recommendedName>
        <fullName evidence="1">Core shell protein Gag P30 domain-containing protein</fullName>
    </recommendedName>
</protein>
<comment type="caution">
    <text evidence="2">The sequence shown here is derived from an EMBL/GenBank/DDBJ whole genome shotgun (WGS) entry which is preliminary data.</text>
</comment>
<gene>
    <name evidence="2" type="ORF">DUI87_30928</name>
</gene>
<sequence length="142" mass="16284">MLSKAFDGQQGKEEIPTEWLETLQKNMQQYSRIDPNSIVGQSLLKVNFVTHAWPDIKKKVEKIEDWQDKGLNELLKEVQKVHVWRDEEKAKIKAKIMIATTQESNSPRDLKPPDVVIIEMATALKSASLKTSEGSKHQYLVI</sequence>
<feature type="domain" description="Core shell protein Gag P30" evidence="1">
    <location>
        <begin position="8"/>
        <end position="82"/>
    </location>
</feature>
<dbReference type="GO" id="GO:0019068">
    <property type="term" value="P:virion assembly"/>
    <property type="evidence" value="ECO:0007669"/>
    <property type="project" value="InterPro"/>
</dbReference>
<reference evidence="2 3" key="1">
    <citation type="submission" date="2018-07" db="EMBL/GenBank/DDBJ databases">
        <title>A high quality draft genome assembly of the barn swallow (H. rustica rustica).</title>
        <authorList>
            <person name="Formenti G."/>
            <person name="Chiara M."/>
            <person name="Poveda L."/>
            <person name="Francoijs K.-J."/>
            <person name="Bonisoli-Alquati A."/>
            <person name="Canova L."/>
            <person name="Gianfranceschi L."/>
            <person name="Horner D.S."/>
            <person name="Saino N."/>
        </authorList>
    </citation>
    <scope>NUCLEOTIDE SEQUENCE [LARGE SCALE GENOMIC DNA]</scope>
    <source>
        <strain evidence="2">Chelidonia</strain>
        <tissue evidence="2">Blood</tissue>
    </source>
</reference>
<evidence type="ECO:0000313" key="2">
    <source>
        <dbReference type="EMBL" id="RMB92619.1"/>
    </source>
</evidence>
<dbReference type="InterPro" id="IPR003036">
    <property type="entry name" value="Gag_P30"/>
</dbReference>
<dbReference type="AlphaFoldDB" id="A0A3M0J1G4"/>
<accession>A0A3M0J1G4</accession>
<dbReference type="Proteomes" id="UP000269221">
    <property type="component" value="Unassembled WGS sequence"/>
</dbReference>
<dbReference type="EMBL" id="QRBI01000220">
    <property type="protein sequence ID" value="RMB92619.1"/>
    <property type="molecule type" value="Genomic_DNA"/>
</dbReference>